<name>A0A835ZB74_9STRA</name>
<proteinExistence type="predicted"/>
<keyword evidence="2 6" id="KW-0812">Transmembrane</keyword>
<feature type="transmembrane region" description="Helical" evidence="6">
    <location>
        <begin position="44"/>
        <end position="65"/>
    </location>
</feature>
<evidence type="ECO:0000256" key="5">
    <source>
        <dbReference type="SAM" id="MobiDB-lite"/>
    </source>
</evidence>
<evidence type="ECO:0000256" key="2">
    <source>
        <dbReference type="ARBA" id="ARBA00022692"/>
    </source>
</evidence>
<feature type="compositionally biased region" description="Low complexity" evidence="5">
    <location>
        <begin position="325"/>
        <end position="339"/>
    </location>
</feature>
<dbReference type="Pfam" id="PF03798">
    <property type="entry name" value="TRAM_LAG1_CLN8"/>
    <property type="match status" value="1"/>
</dbReference>
<keyword evidence="4 6" id="KW-0472">Membrane</keyword>
<evidence type="ECO:0000256" key="3">
    <source>
        <dbReference type="ARBA" id="ARBA00022989"/>
    </source>
</evidence>
<keyword evidence="9" id="KW-1185">Reference proteome</keyword>
<feature type="domain" description="TLC" evidence="7">
    <location>
        <begin position="123"/>
        <end position="305"/>
    </location>
</feature>
<dbReference type="InterPro" id="IPR006634">
    <property type="entry name" value="TLC-dom"/>
</dbReference>
<keyword evidence="3 6" id="KW-1133">Transmembrane helix</keyword>
<evidence type="ECO:0000313" key="9">
    <source>
        <dbReference type="Proteomes" id="UP000664859"/>
    </source>
</evidence>
<feature type="region of interest" description="Disordered" evidence="5">
    <location>
        <begin position="315"/>
        <end position="339"/>
    </location>
</feature>
<organism evidence="8 9">
    <name type="scientific">Tribonema minus</name>
    <dbReference type="NCBI Taxonomy" id="303371"/>
    <lineage>
        <taxon>Eukaryota</taxon>
        <taxon>Sar</taxon>
        <taxon>Stramenopiles</taxon>
        <taxon>Ochrophyta</taxon>
        <taxon>PX clade</taxon>
        <taxon>Xanthophyceae</taxon>
        <taxon>Tribonematales</taxon>
        <taxon>Tribonemataceae</taxon>
        <taxon>Tribonema</taxon>
    </lineage>
</organism>
<protein>
    <recommendedName>
        <fullName evidence="7">TLC domain-containing protein</fullName>
    </recommendedName>
</protein>
<feature type="transmembrane region" description="Helical" evidence="6">
    <location>
        <begin position="287"/>
        <end position="308"/>
    </location>
</feature>
<evidence type="ECO:0000313" key="8">
    <source>
        <dbReference type="EMBL" id="KAG5187024.1"/>
    </source>
</evidence>
<dbReference type="AlphaFoldDB" id="A0A835ZB74"/>
<comment type="caution">
    <text evidence="8">The sequence shown here is derived from an EMBL/GenBank/DDBJ whole genome shotgun (WGS) entry which is preliminary data.</text>
</comment>
<dbReference type="OrthoDB" id="506011at2759"/>
<accession>A0A835ZB74</accession>
<evidence type="ECO:0000256" key="4">
    <source>
        <dbReference type="ARBA" id="ARBA00023136"/>
    </source>
</evidence>
<evidence type="ECO:0000256" key="6">
    <source>
        <dbReference type="SAM" id="Phobius"/>
    </source>
</evidence>
<dbReference type="EMBL" id="JAFCMP010000097">
    <property type="protein sequence ID" value="KAG5187024.1"/>
    <property type="molecule type" value="Genomic_DNA"/>
</dbReference>
<dbReference type="GO" id="GO:0016020">
    <property type="term" value="C:membrane"/>
    <property type="evidence" value="ECO:0007669"/>
    <property type="project" value="UniProtKB-SubCell"/>
</dbReference>
<feature type="transmembrane region" description="Helical" evidence="6">
    <location>
        <begin position="12"/>
        <end position="32"/>
    </location>
</feature>
<dbReference type="Proteomes" id="UP000664859">
    <property type="component" value="Unassembled WGS sequence"/>
</dbReference>
<reference evidence="8" key="1">
    <citation type="submission" date="2021-02" db="EMBL/GenBank/DDBJ databases">
        <title>First Annotated Genome of the Yellow-green Alga Tribonema minus.</title>
        <authorList>
            <person name="Mahan K.M."/>
        </authorList>
    </citation>
    <scope>NUCLEOTIDE SEQUENCE</scope>
    <source>
        <strain evidence="8">UTEX B ZZ1240</strain>
    </source>
</reference>
<comment type="subcellular location">
    <subcellularLocation>
        <location evidence="1">Membrane</location>
        <topology evidence="1">Multi-pass membrane protein</topology>
    </subcellularLocation>
</comment>
<evidence type="ECO:0000259" key="7">
    <source>
        <dbReference type="Pfam" id="PF03798"/>
    </source>
</evidence>
<gene>
    <name evidence="8" type="ORF">JKP88DRAFT_267964</name>
</gene>
<feature type="transmembrane region" description="Helical" evidence="6">
    <location>
        <begin position="212"/>
        <end position="238"/>
    </location>
</feature>
<evidence type="ECO:0000256" key="1">
    <source>
        <dbReference type="ARBA" id="ARBA00004141"/>
    </source>
</evidence>
<sequence length="339" mass="37250">MAAAKGDGLRSAAWGWIPGALVLAGLYCTGVFDTEDKSLWHTAWSTYAACEALRMVAVWLLPLWWRRRRGGAPERAIRESFGTQAMSLAVSTYTVAHLAQLRLYASWELPFLHTAADADCIALIHHMTVVLGTYVICDTSHLIRTWHLSSNPAMLLHHAIFSVVLGLGAANPQLPPHYRIHVVLFSAELSTPLLNLRWILRWVAHYKGRLVAPLSMAFALLFLFSRVGLYGALIADLVKKQPHRQLDVRLLRAACCLHTSFCGSSAWPVKTRRKLSFPRAQQDIFCAAVFCSYLLNLYWLIIIIKTVGGMGKKKKASSAGGNGGNATADNGAAGASKTE</sequence>